<dbReference type="OrthoDB" id="9800520at2"/>
<evidence type="ECO:0000256" key="3">
    <source>
        <dbReference type="ARBA" id="ARBA00022729"/>
    </source>
</evidence>
<dbReference type="InterPro" id="IPR028082">
    <property type="entry name" value="Peripla_BP_I"/>
</dbReference>
<dbReference type="PANTHER" id="PTHR46847:SF1">
    <property type="entry name" value="D-ALLOSE-BINDING PERIPLASMIC PROTEIN-RELATED"/>
    <property type="match status" value="1"/>
</dbReference>
<organism evidence="7 8">
    <name type="scientific">Nakamurella flava</name>
    <dbReference type="NCBI Taxonomy" id="2576308"/>
    <lineage>
        <taxon>Bacteria</taxon>
        <taxon>Bacillati</taxon>
        <taxon>Actinomycetota</taxon>
        <taxon>Actinomycetes</taxon>
        <taxon>Nakamurellales</taxon>
        <taxon>Nakamurellaceae</taxon>
        <taxon>Nakamurella</taxon>
    </lineage>
</organism>
<dbReference type="GO" id="GO:0030313">
    <property type="term" value="C:cell envelope"/>
    <property type="evidence" value="ECO:0007669"/>
    <property type="project" value="UniProtKB-SubCell"/>
</dbReference>
<dbReference type="Proteomes" id="UP000306985">
    <property type="component" value="Unassembled WGS sequence"/>
</dbReference>
<dbReference type="EMBL" id="SZZH01000002">
    <property type="protein sequence ID" value="TKV59251.1"/>
    <property type="molecule type" value="Genomic_DNA"/>
</dbReference>
<comment type="subcellular location">
    <subcellularLocation>
        <location evidence="1">Cell envelope</location>
    </subcellularLocation>
</comment>
<feature type="region of interest" description="Disordered" evidence="4">
    <location>
        <begin position="30"/>
        <end position="58"/>
    </location>
</feature>
<comment type="caution">
    <text evidence="7">The sequence shown here is derived from an EMBL/GenBank/DDBJ whole genome shotgun (WGS) entry which is preliminary data.</text>
</comment>
<dbReference type="SUPFAM" id="SSF53822">
    <property type="entry name" value="Periplasmic binding protein-like I"/>
    <property type="match status" value="1"/>
</dbReference>
<keyword evidence="3 5" id="KW-0732">Signal</keyword>
<dbReference type="GO" id="GO:0030246">
    <property type="term" value="F:carbohydrate binding"/>
    <property type="evidence" value="ECO:0007669"/>
    <property type="project" value="UniProtKB-ARBA"/>
</dbReference>
<evidence type="ECO:0000256" key="4">
    <source>
        <dbReference type="SAM" id="MobiDB-lite"/>
    </source>
</evidence>
<evidence type="ECO:0000256" key="1">
    <source>
        <dbReference type="ARBA" id="ARBA00004196"/>
    </source>
</evidence>
<sequence length="380" mass="38256">MFTARRRTALAAAMLAAALGLAACSSDSTTGSGSSATGTPAGTTTAGSTTAGSSSSASASGSVAVTGASGSEVFATPDPNLAAGNAAGKKVVYVPGLTGVPFYSSVSCGAKAEADRLGLQFTTQGDPTFAVDKQTAIVNALIADKPDAMMISITDPEAMIGPLQEAKDAGIQVIGIDGDLTDESVMATNIQSDNIIGGQLAADALAAAIGPDGGEVLLLNQAAGSLIGDARAKGFEDQLAAKYPNIKSLGQQYTQNAADKAASIVSAAATSNPNLKGVYTMNTNNTQGAITGIAEANRTGDVKLVGYDTSDPIVQGLRDGAIDGVVVQYPYGEGVLGVQSAVKLLNGETVERQQTTPFVIATKDNVDDPTVQQYIYKTDC</sequence>
<evidence type="ECO:0000313" key="7">
    <source>
        <dbReference type="EMBL" id="TKV59251.1"/>
    </source>
</evidence>
<evidence type="ECO:0000256" key="5">
    <source>
        <dbReference type="SAM" id="SignalP"/>
    </source>
</evidence>
<dbReference type="InterPro" id="IPR025997">
    <property type="entry name" value="SBP_2_dom"/>
</dbReference>
<evidence type="ECO:0000256" key="2">
    <source>
        <dbReference type="ARBA" id="ARBA00007639"/>
    </source>
</evidence>
<feature type="signal peptide" evidence="5">
    <location>
        <begin position="1"/>
        <end position="22"/>
    </location>
</feature>
<evidence type="ECO:0000313" key="8">
    <source>
        <dbReference type="Proteomes" id="UP000306985"/>
    </source>
</evidence>
<dbReference type="Pfam" id="PF13407">
    <property type="entry name" value="Peripla_BP_4"/>
    <property type="match status" value="1"/>
</dbReference>
<feature type="chain" id="PRO_5039563440" evidence="5">
    <location>
        <begin position="23"/>
        <end position="380"/>
    </location>
</feature>
<keyword evidence="8" id="KW-1185">Reference proteome</keyword>
<dbReference type="CDD" id="cd20007">
    <property type="entry name" value="PBP1_ABC_sugar_binding-like"/>
    <property type="match status" value="1"/>
</dbReference>
<dbReference type="PROSITE" id="PS51257">
    <property type="entry name" value="PROKAR_LIPOPROTEIN"/>
    <property type="match status" value="1"/>
</dbReference>
<name>A0A4U6QGH3_9ACTN</name>
<evidence type="ECO:0000259" key="6">
    <source>
        <dbReference type="Pfam" id="PF13407"/>
    </source>
</evidence>
<dbReference type="PANTHER" id="PTHR46847">
    <property type="entry name" value="D-ALLOSE-BINDING PERIPLASMIC PROTEIN-RELATED"/>
    <property type="match status" value="1"/>
</dbReference>
<dbReference type="AlphaFoldDB" id="A0A4U6QGH3"/>
<dbReference type="Gene3D" id="3.40.50.2300">
    <property type="match status" value="2"/>
</dbReference>
<comment type="similarity">
    <text evidence="2">Belongs to the bacterial solute-binding protein 2 family.</text>
</comment>
<gene>
    <name evidence="7" type="ORF">FDO65_11550</name>
</gene>
<reference evidence="7 8" key="1">
    <citation type="submission" date="2019-05" db="EMBL/GenBank/DDBJ databases">
        <title>Nakamurella sp. N5BH11, whole genome shotgun sequence.</title>
        <authorList>
            <person name="Tuo L."/>
        </authorList>
    </citation>
    <scope>NUCLEOTIDE SEQUENCE [LARGE SCALE GENOMIC DNA]</scope>
    <source>
        <strain evidence="7 8">N5BH11</strain>
    </source>
</reference>
<accession>A0A4U6QGH3</accession>
<proteinExistence type="inferred from homology"/>
<dbReference type="RefSeq" id="WP_137449873.1">
    <property type="nucleotide sequence ID" value="NZ_SZZH01000002.1"/>
</dbReference>
<protein>
    <submittedName>
        <fullName evidence="7">Substrate-binding domain-containing protein</fullName>
    </submittedName>
</protein>
<feature type="domain" description="Periplasmic binding protein" evidence="6">
    <location>
        <begin position="92"/>
        <end position="348"/>
    </location>
</feature>